<name>A0A3B0MHM2_9GAMM</name>
<reference evidence="2" key="1">
    <citation type="submission" date="2018-04" db="EMBL/GenBank/DDBJ databases">
        <authorList>
            <person name="Go L.Y."/>
            <person name="Mitchell J.A."/>
        </authorList>
    </citation>
    <scope>NUCLEOTIDE SEQUENCE</scope>
    <source>
        <strain evidence="2">ARTV</strain>
    </source>
</reference>
<evidence type="ECO:0000313" key="2">
    <source>
        <dbReference type="EMBL" id="SSW94904.1"/>
    </source>
</evidence>
<organism evidence="2">
    <name type="scientific">Arsenophonus endosymbiont of Trialeurodes vaporariorum</name>
    <dbReference type="NCBI Taxonomy" id="235567"/>
    <lineage>
        <taxon>Bacteria</taxon>
        <taxon>Pseudomonadati</taxon>
        <taxon>Pseudomonadota</taxon>
        <taxon>Gammaproteobacteria</taxon>
        <taxon>Enterobacterales</taxon>
        <taxon>Morganellaceae</taxon>
        <taxon>Arsenophonus</taxon>
    </lineage>
</organism>
<accession>A0A3B0MHM2</accession>
<evidence type="ECO:0000256" key="1">
    <source>
        <dbReference type="SAM" id="Coils"/>
    </source>
</evidence>
<protein>
    <recommendedName>
        <fullName evidence="3">Yop proteins translocation protein L</fullName>
    </recommendedName>
</protein>
<gene>
    <name evidence="2" type="ORF">ARTV_0559</name>
</gene>
<keyword evidence="1" id="KW-0175">Coiled coil</keyword>
<proteinExistence type="predicted"/>
<evidence type="ECO:0008006" key="3">
    <source>
        <dbReference type="Google" id="ProtNLM"/>
    </source>
</evidence>
<sequence length="223" mass="25710">MNGFLVLVKEFELLKQTLEITPDEIQQGLAECRREQKAKQRIKQYVDKVRHECDALLQEAQQIVAKAEMSAKEQEKAWRAQLRQEIVAESLNWLVEQAELEKQLVVVLQERICQQVKLVIKAWSKKQNISENLISQITEQIGEATTKQSLVLSVSPEQADGLGKIFAEQMQIRLRSDFAPWQAELSSSCMTLRFDLYEHLERLLETCVPTMEKTHLRGTCDAN</sequence>
<feature type="coiled-coil region" evidence="1">
    <location>
        <begin position="46"/>
        <end position="77"/>
    </location>
</feature>
<dbReference type="AlphaFoldDB" id="A0A3B0MHM2"/>
<dbReference type="EMBL" id="UFQR01000002">
    <property type="protein sequence ID" value="SSW94904.1"/>
    <property type="molecule type" value="Genomic_DNA"/>
</dbReference>